<evidence type="ECO:0000313" key="3">
    <source>
        <dbReference type="EMBL" id="CAB4154487.1"/>
    </source>
</evidence>
<organism evidence="3">
    <name type="scientific">uncultured Caudovirales phage</name>
    <dbReference type="NCBI Taxonomy" id="2100421"/>
    <lineage>
        <taxon>Viruses</taxon>
        <taxon>Duplodnaviria</taxon>
        <taxon>Heunggongvirae</taxon>
        <taxon>Uroviricota</taxon>
        <taxon>Caudoviricetes</taxon>
        <taxon>Peduoviridae</taxon>
        <taxon>Maltschvirus</taxon>
        <taxon>Maltschvirus maltsch</taxon>
    </lineage>
</organism>
<evidence type="ECO:0000259" key="2">
    <source>
        <dbReference type="Pfam" id="PF21722"/>
    </source>
</evidence>
<sequence>MPIGAFRLNTLSAAMAAAASPIIASGGTISYFYSSPDSYKIHKFATTGSNNFIVSSGAGNADILLVGGGGAGGGATTAVSLGGGGGGGAVVYQTGVPISSQTYTISVGAGGTGISGAAGNSGSTSTGLGYTANGGGAGTVSSAATNGGGSGTNSTTSYTSTIGTYAYKGGNSFGSATTASRASGGGAGAGGAGSNATSATGGDGGKNIQNNIDGQNLYYANGGGGSGTTPGYVYDNTGATGSSEPTYGAGRNGNGNGNGNTGQYGGGGGGASNNGTTARSGGAGNQGIVVVRYPITDYLFYSAYSETGISATTTIPATANVGDIVLLFDMAVSSAIPSEVVPTGWTKIISITSNSTNDWRYTLSYKKLVSGDPGSNITAQSATTGSKLMLIYKTNFSTVTLSAVNNQSNSASGTLTNQTLTMSSVNGPMLGIAAYTSISSLPTNSSTVTPSRTVLSAGTPSHKIITFERVQSTDTAFSNSTISMNTGSQIGMISFTLAVT</sequence>
<dbReference type="Pfam" id="PF21722">
    <property type="entry name" value="Gly_rich_2"/>
    <property type="match status" value="1"/>
</dbReference>
<name>A0A6J5N6X4_9CAUD</name>
<gene>
    <name evidence="3" type="ORF">UFOVP647_5</name>
</gene>
<dbReference type="EMBL" id="LR796615">
    <property type="protein sequence ID" value="CAB4154487.1"/>
    <property type="molecule type" value="Genomic_DNA"/>
</dbReference>
<accession>A0A6J5N6X4</accession>
<feature type="region of interest" description="Disordered" evidence="1">
    <location>
        <begin position="178"/>
        <end position="208"/>
    </location>
</feature>
<feature type="compositionally biased region" description="Gly residues" evidence="1">
    <location>
        <begin position="183"/>
        <end position="193"/>
    </location>
</feature>
<reference evidence="3" key="1">
    <citation type="submission" date="2020-04" db="EMBL/GenBank/DDBJ databases">
        <authorList>
            <person name="Chiriac C."/>
            <person name="Salcher M."/>
            <person name="Ghai R."/>
            <person name="Kavagutti S V."/>
        </authorList>
    </citation>
    <scope>NUCLEOTIDE SEQUENCE</scope>
</reference>
<dbReference type="InterPro" id="IPR049304">
    <property type="entry name" value="Gly_rich_dom"/>
</dbReference>
<feature type="region of interest" description="Disordered" evidence="1">
    <location>
        <begin position="235"/>
        <end position="283"/>
    </location>
</feature>
<proteinExistence type="predicted"/>
<feature type="compositionally biased region" description="Gly residues" evidence="1">
    <location>
        <begin position="250"/>
        <end position="272"/>
    </location>
</feature>
<evidence type="ECO:0000256" key="1">
    <source>
        <dbReference type="SAM" id="MobiDB-lite"/>
    </source>
</evidence>
<feature type="domain" description="Glycine-rich" evidence="2">
    <location>
        <begin position="47"/>
        <end position="293"/>
    </location>
</feature>
<protein>
    <recommendedName>
        <fullName evidence="2">Glycine-rich domain-containing protein</fullName>
    </recommendedName>
</protein>